<dbReference type="GO" id="GO:0006535">
    <property type="term" value="P:cysteine biosynthetic process from serine"/>
    <property type="evidence" value="ECO:0007669"/>
    <property type="project" value="InterPro"/>
</dbReference>
<dbReference type="InterPro" id="IPR018357">
    <property type="entry name" value="Hexapep_transf_CS"/>
</dbReference>
<evidence type="ECO:0000256" key="2">
    <source>
        <dbReference type="ARBA" id="ARBA00018522"/>
    </source>
</evidence>
<dbReference type="Proteomes" id="UP000823902">
    <property type="component" value="Unassembled WGS sequence"/>
</dbReference>
<dbReference type="GO" id="GO:0005737">
    <property type="term" value="C:cytoplasm"/>
    <property type="evidence" value="ECO:0007669"/>
    <property type="project" value="InterPro"/>
</dbReference>
<dbReference type="PROSITE" id="PS00101">
    <property type="entry name" value="HEXAPEP_TRANSFERASES"/>
    <property type="match status" value="1"/>
</dbReference>
<dbReference type="PIRSF" id="PIRSF000441">
    <property type="entry name" value="CysE"/>
    <property type="match status" value="1"/>
</dbReference>
<dbReference type="InterPro" id="IPR045304">
    <property type="entry name" value="LbH_SAT"/>
</dbReference>
<evidence type="ECO:0000256" key="3">
    <source>
        <dbReference type="ARBA" id="ARBA00022679"/>
    </source>
</evidence>
<dbReference type="InterPro" id="IPR001451">
    <property type="entry name" value="Hexapep"/>
</dbReference>
<keyword evidence="4" id="KW-0677">Repeat</keyword>
<comment type="similarity">
    <text evidence="1 6">Belongs to the transferase hexapeptide repeat family.</text>
</comment>
<dbReference type="EC" id="2.3.1.30" evidence="6"/>
<organism evidence="7 8">
    <name type="scientific">Candidatus Mediterraneibacter faecavium</name>
    <dbReference type="NCBI Taxonomy" id="2838668"/>
    <lineage>
        <taxon>Bacteria</taxon>
        <taxon>Bacillati</taxon>
        <taxon>Bacillota</taxon>
        <taxon>Clostridia</taxon>
        <taxon>Lachnospirales</taxon>
        <taxon>Lachnospiraceae</taxon>
        <taxon>Mediterraneibacter</taxon>
    </lineage>
</organism>
<dbReference type="InterPro" id="IPR005881">
    <property type="entry name" value="Ser_O-AcTrfase"/>
</dbReference>
<sequence>MIKSKKDLKKYMEMDRQALGIHGNKRPRIFLDYIYKFEVILRKHEYYHNVKGKLGHCFLEKYYSVRHQRLGAFLGFDIPINVFGPGLRINHYGYIVVNEMAKIGSWCDIHQGVNIGQNITGGAPQIGDNVWIGPGAKIFGEIQVADRVAIGANAVVNRSVIEEDVTVAGIPAAIKKETGNPWVKNLNSSISRRSDNRAEE</sequence>
<comment type="caution">
    <text evidence="7">The sequence shown here is derived from an EMBL/GenBank/DDBJ whole genome shotgun (WGS) entry which is preliminary data.</text>
</comment>
<dbReference type="SUPFAM" id="SSF51161">
    <property type="entry name" value="Trimeric LpxA-like enzymes"/>
    <property type="match status" value="1"/>
</dbReference>
<reference evidence="7" key="1">
    <citation type="journal article" date="2021" name="PeerJ">
        <title>Extensive microbial diversity within the chicken gut microbiome revealed by metagenomics and culture.</title>
        <authorList>
            <person name="Gilroy R."/>
            <person name="Ravi A."/>
            <person name="Getino M."/>
            <person name="Pursley I."/>
            <person name="Horton D.L."/>
            <person name="Alikhan N.F."/>
            <person name="Baker D."/>
            <person name="Gharbi K."/>
            <person name="Hall N."/>
            <person name="Watson M."/>
            <person name="Adriaenssens E.M."/>
            <person name="Foster-Nyarko E."/>
            <person name="Jarju S."/>
            <person name="Secka A."/>
            <person name="Antonio M."/>
            <person name="Oren A."/>
            <person name="Chaudhuri R.R."/>
            <person name="La Ragione R."/>
            <person name="Hildebrand F."/>
            <person name="Pallen M.J."/>
        </authorList>
    </citation>
    <scope>NUCLEOTIDE SEQUENCE</scope>
    <source>
        <strain evidence="7">CHK196-7946</strain>
    </source>
</reference>
<comment type="catalytic activity">
    <reaction evidence="6">
        <text>L-serine + acetyl-CoA = O-acetyl-L-serine + CoA</text>
        <dbReference type="Rhea" id="RHEA:24560"/>
        <dbReference type="ChEBI" id="CHEBI:33384"/>
        <dbReference type="ChEBI" id="CHEBI:57287"/>
        <dbReference type="ChEBI" id="CHEBI:57288"/>
        <dbReference type="ChEBI" id="CHEBI:58340"/>
        <dbReference type="EC" id="2.3.1.30"/>
    </reaction>
</comment>
<keyword evidence="3 6" id="KW-0808">Transferase</keyword>
<dbReference type="InterPro" id="IPR011004">
    <property type="entry name" value="Trimer_LpxA-like_sf"/>
</dbReference>
<dbReference type="PANTHER" id="PTHR42811">
    <property type="entry name" value="SERINE ACETYLTRANSFERASE"/>
    <property type="match status" value="1"/>
</dbReference>
<reference evidence="7" key="2">
    <citation type="submission" date="2021-04" db="EMBL/GenBank/DDBJ databases">
        <authorList>
            <person name="Gilroy R."/>
        </authorList>
    </citation>
    <scope>NUCLEOTIDE SEQUENCE</scope>
    <source>
        <strain evidence="7">CHK196-7946</strain>
    </source>
</reference>
<dbReference type="GO" id="GO:0009001">
    <property type="term" value="F:serine O-acetyltransferase activity"/>
    <property type="evidence" value="ECO:0007669"/>
    <property type="project" value="UniProtKB-EC"/>
</dbReference>
<accession>A0A9D2QBD5</accession>
<keyword evidence="5 6" id="KW-0012">Acyltransferase</keyword>
<dbReference type="CDD" id="cd03354">
    <property type="entry name" value="LbH_SAT"/>
    <property type="match status" value="1"/>
</dbReference>
<dbReference type="Gene3D" id="2.160.10.10">
    <property type="entry name" value="Hexapeptide repeat proteins"/>
    <property type="match status" value="1"/>
</dbReference>
<dbReference type="AlphaFoldDB" id="A0A9D2QBD5"/>
<evidence type="ECO:0000256" key="6">
    <source>
        <dbReference type="PIRNR" id="PIRNR000441"/>
    </source>
</evidence>
<protein>
    <recommendedName>
        <fullName evidence="2 6">Serine acetyltransferase</fullName>
        <ecNumber evidence="6">2.3.1.30</ecNumber>
    </recommendedName>
</protein>
<dbReference type="Pfam" id="PF00132">
    <property type="entry name" value="Hexapep"/>
    <property type="match status" value="1"/>
</dbReference>
<name>A0A9D2QBD5_9FIRM</name>
<evidence type="ECO:0000256" key="4">
    <source>
        <dbReference type="ARBA" id="ARBA00022737"/>
    </source>
</evidence>
<proteinExistence type="inferred from homology"/>
<evidence type="ECO:0000256" key="5">
    <source>
        <dbReference type="ARBA" id="ARBA00023315"/>
    </source>
</evidence>
<gene>
    <name evidence="7" type="ORF">H9697_07845</name>
</gene>
<evidence type="ECO:0000313" key="8">
    <source>
        <dbReference type="Proteomes" id="UP000823902"/>
    </source>
</evidence>
<dbReference type="EMBL" id="DWVY01000042">
    <property type="protein sequence ID" value="HJC74840.1"/>
    <property type="molecule type" value="Genomic_DNA"/>
</dbReference>
<evidence type="ECO:0000256" key="1">
    <source>
        <dbReference type="ARBA" id="ARBA00007274"/>
    </source>
</evidence>
<evidence type="ECO:0000313" key="7">
    <source>
        <dbReference type="EMBL" id="HJC74840.1"/>
    </source>
</evidence>